<dbReference type="OrthoDB" id="9800276at2"/>
<dbReference type="CDD" id="cd00761">
    <property type="entry name" value="Glyco_tranf_GTA_type"/>
    <property type="match status" value="1"/>
</dbReference>
<feature type="transmembrane region" description="Helical" evidence="1">
    <location>
        <begin position="300"/>
        <end position="321"/>
    </location>
</feature>
<dbReference type="InterPro" id="IPR029044">
    <property type="entry name" value="Nucleotide-diphossugar_trans"/>
</dbReference>
<reference evidence="3 4" key="1">
    <citation type="journal article" date="2019" name="Int. J. Syst. Evol. Microbiol.">
        <title>Anaerobacillus alkaliphilus sp. nov., a novel alkaliphilic and moderately halophilic bacterium.</title>
        <authorList>
            <person name="Borsodi A.K."/>
            <person name="Aszalos J.M."/>
            <person name="Bihari P."/>
            <person name="Nagy I."/>
            <person name="Schumann P."/>
            <person name="Sproer C."/>
            <person name="Kovacs A.L."/>
            <person name="Boka K."/>
            <person name="Dobosy P."/>
            <person name="Ovari M."/>
            <person name="Szili-Kovacs T."/>
            <person name="Toth E."/>
        </authorList>
    </citation>
    <scope>NUCLEOTIDE SEQUENCE [LARGE SCALE GENOMIC DNA]</scope>
    <source>
        <strain evidence="3 4">B16-10</strain>
    </source>
</reference>
<keyword evidence="3" id="KW-0808">Transferase</keyword>
<dbReference type="PANTHER" id="PTHR43685:SF2">
    <property type="entry name" value="GLYCOSYLTRANSFERASE 2-LIKE DOMAIN-CONTAINING PROTEIN"/>
    <property type="match status" value="1"/>
</dbReference>
<keyword evidence="1" id="KW-1133">Transmembrane helix</keyword>
<keyword evidence="1" id="KW-0472">Membrane</keyword>
<dbReference type="RefSeq" id="WP_129077005.1">
    <property type="nucleotide sequence ID" value="NZ_QOUX01000001.1"/>
</dbReference>
<gene>
    <name evidence="3" type="ORF">DS745_02030</name>
</gene>
<dbReference type="AlphaFoldDB" id="A0A4Q0VXZ5"/>
<keyword evidence="4" id="KW-1185">Reference proteome</keyword>
<dbReference type="InterPro" id="IPR001173">
    <property type="entry name" value="Glyco_trans_2-like"/>
</dbReference>
<dbReference type="Pfam" id="PF00535">
    <property type="entry name" value="Glycos_transf_2"/>
    <property type="match status" value="1"/>
</dbReference>
<dbReference type="Proteomes" id="UP000290649">
    <property type="component" value="Unassembled WGS sequence"/>
</dbReference>
<dbReference type="InterPro" id="IPR050834">
    <property type="entry name" value="Glycosyltransf_2"/>
</dbReference>
<dbReference type="GO" id="GO:0016740">
    <property type="term" value="F:transferase activity"/>
    <property type="evidence" value="ECO:0007669"/>
    <property type="project" value="UniProtKB-KW"/>
</dbReference>
<sequence>MILAIITCLFWLIVLIDAFLGMRKLESLTNVSEDLGGNTPLVSIIIAAKNEAKDIKKSVQSQLKQTYQNIEWIIVNDRSSDGTGKLIEELVQEDHRVRSIHIHELPSGWLGKNHALYQGYLVSKGDILLFTDGDVYFEKDTVVKSLSYLTKNNIDHLTLTPDMDVKPFWAKAFVTFFLFGFSYFKRPWRANDDQSPVAIGIGAYNMVTKEAYEAVGTHKSISMRPDDDLMLGVSIKKIGRKQRIVRGQSHLQVEWYSSLKEAIIGLEKNTFAGLYYNYFMVIFALSGIFISQVWPYLALFYTEGVTRTLYGISILLLFLVYRETANVMAKGAVRYFLVFPISAVIFMYCIARATILTSFRGGIQWRGTFYSMKELKKKP</sequence>
<evidence type="ECO:0000313" key="3">
    <source>
        <dbReference type="EMBL" id="RXJ04633.1"/>
    </source>
</evidence>
<evidence type="ECO:0000259" key="2">
    <source>
        <dbReference type="Pfam" id="PF00535"/>
    </source>
</evidence>
<comment type="caution">
    <text evidence="3">The sequence shown here is derived from an EMBL/GenBank/DDBJ whole genome shotgun (WGS) entry which is preliminary data.</text>
</comment>
<proteinExistence type="predicted"/>
<dbReference type="PANTHER" id="PTHR43685">
    <property type="entry name" value="GLYCOSYLTRANSFERASE"/>
    <property type="match status" value="1"/>
</dbReference>
<organism evidence="3 4">
    <name type="scientific">Anaerobacillus alkaliphilus</name>
    <dbReference type="NCBI Taxonomy" id="1548597"/>
    <lineage>
        <taxon>Bacteria</taxon>
        <taxon>Bacillati</taxon>
        <taxon>Bacillota</taxon>
        <taxon>Bacilli</taxon>
        <taxon>Bacillales</taxon>
        <taxon>Bacillaceae</taxon>
        <taxon>Anaerobacillus</taxon>
    </lineage>
</organism>
<feature type="transmembrane region" description="Helical" evidence="1">
    <location>
        <begin position="168"/>
        <end position="184"/>
    </location>
</feature>
<feature type="domain" description="Glycosyltransferase 2-like" evidence="2">
    <location>
        <begin position="43"/>
        <end position="213"/>
    </location>
</feature>
<evidence type="ECO:0000313" key="4">
    <source>
        <dbReference type="Proteomes" id="UP000290649"/>
    </source>
</evidence>
<name>A0A4Q0VXZ5_9BACI</name>
<dbReference type="SUPFAM" id="SSF53448">
    <property type="entry name" value="Nucleotide-diphospho-sugar transferases"/>
    <property type="match status" value="1"/>
</dbReference>
<dbReference type="Gene3D" id="3.90.550.10">
    <property type="entry name" value="Spore Coat Polysaccharide Biosynthesis Protein SpsA, Chain A"/>
    <property type="match status" value="1"/>
</dbReference>
<evidence type="ECO:0000256" key="1">
    <source>
        <dbReference type="SAM" id="Phobius"/>
    </source>
</evidence>
<keyword evidence="1" id="KW-0812">Transmembrane</keyword>
<dbReference type="EMBL" id="QOUX01000001">
    <property type="protein sequence ID" value="RXJ04633.1"/>
    <property type="molecule type" value="Genomic_DNA"/>
</dbReference>
<feature type="transmembrane region" description="Helical" evidence="1">
    <location>
        <begin position="333"/>
        <end position="355"/>
    </location>
</feature>
<accession>A0A4Q0VXZ5</accession>
<protein>
    <submittedName>
        <fullName evidence="3">Glycosyltransferase</fullName>
    </submittedName>
</protein>
<feature type="transmembrane region" description="Helical" evidence="1">
    <location>
        <begin position="274"/>
        <end position="294"/>
    </location>
</feature>